<accession>A0A0F8XTX8</accession>
<dbReference type="GO" id="GO:0005829">
    <property type="term" value="C:cytosol"/>
    <property type="evidence" value="ECO:0007669"/>
    <property type="project" value="TreeGrafter"/>
</dbReference>
<dbReference type="InterPro" id="IPR037237">
    <property type="entry name" value="IlvD/EDD_N"/>
</dbReference>
<dbReference type="InterPro" id="IPR000581">
    <property type="entry name" value="ILV_EDD_N"/>
</dbReference>
<comment type="caution">
    <text evidence="4">The sequence shown here is derived from an EMBL/GenBank/DDBJ whole genome shotgun (WGS) entry which is preliminary data.</text>
</comment>
<dbReference type="PANTHER" id="PTHR43661">
    <property type="entry name" value="D-XYLONATE DEHYDRATASE"/>
    <property type="match status" value="1"/>
</dbReference>
<reference evidence="4" key="1">
    <citation type="journal article" date="2015" name="Nature">
        <title>Complex archaea that bridge the gap between prokaryotes and eukaryotes.</title>
        <authorList>
            <person name="Spang A."/>
            <person name="Saw J.H."/>
            <person name="Jorgensen S.L."/>
            <person name="Zaremba-Niedzwiedzka K."/>
            <person name="Martijn J."/>
            <person name="Lind A.E."/>
            <person name="van Eijk R."/>
            <person name="Schleper C."/>
            <person name="Guy L."/>
            <person name="Ettema T.J."/>
        </authorList>
    </citation>
    <scope>NUCLEOTIDE SEQUENCE</scope>
</reference>
<evidence type="ECO:0000256" key="1">
    <source>
        <dbReference type="ARBA" id="ARBA00006486"/>
    </source>
</evidence>
<organism evidence="4">
    <name type="scientific">marine sediment metagenome</name>
    <dbReference type="NCBI Taxonomy" id="412755"/>
    <lineage>
        <taxon>unclassified sequences</taxon>
        <taxon>metagenomes</taxon>
        <taxon>ecological metagenomes</taxon>
    </lineage>
</organism>
<sequence>MRSDIMKKGYEKAPHRSLMKALGLKDEDIARPIIGIANSANEIIPGHIHLDSLAREIKKGIREAGGTPVEFGIIGICDGIAMNHPGMKYSLPSRELIADSIESMATAHPFDGLVLLTNCDKITPGMLMAAARPNIPSIIVSGGPMLAG</sequence>
<keyword evidence="2" id="KW-0456">Lyase</keyword>
<dbReference type="InterPro" id="IPR020558">
    <property type="entry name" value="DiOHA_6PGluconate_deHydtase_CS"/>
</dbReference>
<comment type="similarity">
    <text evidence="1">Belongs to the IlvD/Edd family.</text>
</comment>
<dbReference type="PANTHER" id="PTHR43661:SF3">
    <property type="entry name" value="D-XYLONATE DEHYDRATASE YAGF-RELATED"/>
    <property type="match status" value="1"/>
</dbReference>
<dbReference type="EMBL" id="LAZR01060908">
    <property type="protein sequence ID" value="KKK64695.1"/>
    <property type="molecule type" value="Genomic_DNA"/>
</dbReference>
<evidence type="ECO:0000259" key="3">
    <source>
        <dbReference type="Pfam" id="PF00920"/>
    </source>
</evidence>
<dbReference type="Pfam" id="PF00920">
    <property type="entry name" value="ILVD_EDD_N"/>
    <property type="match status" value="1"/>
</dbReference>
<feature type="domain" description="Dihydroxy-acid/6-phosphogluconate dehydratase N-terminal" evidence="3">
    <location>
        <begin position="31"/>
        <end position="147"/>
    </location>
</feature>
<dbReference type="PROSITE" id="PS00886">
    <property type="entry name" value="ILVD_EDD_1"/>
    <property type="match status" value="1"/>
</dbReference>
<evidence type="ECO:0000256" key="2">
    <source>
        <dbReference type="ARBA" id="ARBA00023239"/>
    </source>
</evidence>
<evidence type="ECO:0000313" key="4">
    <source>
        <dbReference type="EMBL" id="KKK64695.1"/>
    </source>
</evidence>
<feature type="non-terminal residue" evidence="4">
    <location>
        <position position="148"/>
    </location>
</feature>
<dbReference type="SUPFAM" id="SSF143975">
    <property type="entry name" value="IlvD/EDD N-terminal domain-like"/>
    <property type="match status" value="1"/>
</dbReference>
<name>A0A0F8XTX8_9ZZZZ</name>
<proteinExistence type="inferred from homology"/>
<gene>
    <name evidence="4" type="ORF">LCGC14_2981620</name>
</gene>
<protein>
    <recommendedName>
        <fullName evidence="3">Dihydroxy-acid/6-phosphogluconate dehydratase N-terminal domain-containing protein</fullName>
    </recommendedName>
</protein>
<dbReference type="AlphaFoldDB" id="A0A0F8XTX8"/>
<dbReference type="GO" id="GO:0016836">
    <property type="term" value="F:hydro-lyase activity"/>
    <property type="evidence" value="ECO:0007669"/>
    <property type="project" value="TreeGrafter"/>
</dbReference>